<feature type="transmembrane region" description="Helical" evidence="1">
    <location>
        <begin position="256"/>
        <end position="278"/>
    </location>
</feature>
<proteinExistence type="predicted"/>
<organism evidence="2 3">
    <name type="scientific">Bursaphelenchus okinawaensis</name>
    <dbReference type="NCBI Taxonomy" id="465554"/>
    <lineage>
        <taxon>Eukaryota</taxon>
        <taxon>Metazoa</taxon>
        <taxon>Ecdysozoa</taxon>
        <taxon>Nematoda</taxon>
        <taxon>Chromadorea</taxon>
        <taxon>Rhabditida</taxon>
        <taxon>Tylenchina</taxon>
        <taxon>Tylenchomorpha</taxon>
        <taxon>Aphelenchoidea</taxon>
        <taxon>Aphelenchoididae</taxon>
        <taxon>Bursaphelenchus</taxon>
    </lineage>
</organism>
<dbReference type="EMBL" id="CAJFCW020000004">
    <property type="protein sequence ID" value="CAG9112322.1"/>
    <property type="molecule type" value="Genomic_DNA"/>
</dbReference>
<feature type="transmembrane region" description="Helical" evidence="1">
    <location>
        <begin position="182"/>
        <end position="201"/>
    </location>
</feature>
<keyword evidence="1" id="KW-0812">Transmembrane</keyword>
<feature type="transmembrane region" description="Helical" evidence="1">
    <location>
        <begin position="39"/>
        <end position="65"/>
    </location>
</feature>
<dbReference type="EMBL" id="CAJFDH010000004">
    <property type="protein sequence ID" value="CAD5219084.1"/>
    <property type="molecule type" value="Genomic_DNA"/>
</dbReference>
<keyword evidence="3" id="KW-1185">Reference proteome</keyword>
<keyword evidence="1" id="KW-0472">Membrane</keyword>
<dbReference type="Proteomes" id="UP000614601">
    <property type="component" value="Unassembled WGS sequence"/>
</dbReference>
<keyword evidence="1" id="KW-1133">Transmembrane helix</keyword>
<sequence length="358" mass="41376">MLPALVFELLPIFGFLLCVSTGFYLWIMRKKQKDAFAGIYVVQCLDFAYGISLFYAGFHGCFISANSDDNSAIQPVDCLYRAIHISLWCVLDLSNFIVIFLLCFDQLVSVIWTKKHKVINSLYMSQKFILAMVTLSMVILVPAWNFPLSQSDNSTIRVSPFCTIESVFSSKFYRNELNMRQYAPLIGVIMLSLAGFSLLVFQLLQNWSFKWSDNNEEAERFYFFVLTRCIMLLAVVHFPLYVLSSHINRQDPILEILLRIAYAVMFGLLEPITLFKLFPEYRTEFYSFFLRYSHNTKRTWQSAEDPPESKEDVGKEGLDFGSWYSSAGNIIGEAGVPYEMNADKQKSVSFYYNEMEKV</sequence>
<feature type="transmembrane region" description="Helical" evidence="1">
    <location>
        <begin position="128"/>
        <end position="146"/>
    </location>
</feature>
<evidence type="ECO:0000313" key="2">
    <source>
        <dbReference type="EMBL" id="CAD5219084.1"/>
    </source>
</evidence>
<feature type="transmembrane region" description="Helical" evidence="1">
    <location>
        <begin position="6"/>
        <end position="27"/>
    </location>
</feature>
<comment type="caution">
    <text evidence="2">The sequence shown here is derived from an EMBL/GenBank/DDBJ whole genome shotgun (WGS) entry which is preliminary data.</text>
</comment>
<evidence type="ECO:0000256" key="1">
    <source>
        <dbReference type="SAM" id="Phobius"/>
    </source>
</evidence>
<evidence type="ECO:0000313" key="3">
    <source>
        <dbReference type="Proteomes" id="UP000614601"/>
    </source>
</evidence>
<gene>
    <name evidence="2" type="ORF">BOKJ2_LOCUS8267</name>
</gene>
<feature type="transmembrane region" description="Helical" evidence="1">
    <location>
        <begin position="85"/>
        <end position="108"/>
    </location>
</feature>
<dbReference type="Proteomes" id="UP000783686">
    <property type="component" value="Unassembled WGS sequence"/>
</dbReference>
<accession>A0A811KRE0</accession>
<name>A0A811KRE0_9BILA</name>
<feature type="transmembrane region" description="Helical" evidence="1">
    <location>
        <begin position="221"/>
        <end position="244"/>
    </location>
</feature>
<evidence type="ECO:0008006" key="4">
    <source>
        <dbReference type="Google" id="ProtNLM"/>
    </source>
</evidence>
<dbReference type="OrthoDB" id="5868556at2759"/>
<reference evidence="2" key="1">
    <citation type="submission" date="2020-09" db="EMBL/GenBank/DDBJ databases">
        <authorList>
            <person name="Kikuchi T."/>
        </authorList>
    </citation>
    <scope>NUCLEOTIDE SEQUENCE</scope>
    <source>
        <strain evidence="2">SH1</strain>
    </source>
</reference>
<dbReference type="AlphaFoldDB" id="A0A811KRE0"/>
<protein>
    <recommendedName>
        <fullName evidence="4">G_PROTEIN_RECEP_F1_2 domain-containing protein</fullName>
    </recommendedName>
</protein>